<comment type="subcellular location">
    <subcellularLocation>
        <location evidence="1">Cytoplasm</location>
    </subcellularLocation>
</comment>
<organism evidence="6 7">
    <name type="scientific">Rhodotorula taiwanensis</name>
    <dbReference type="NCBI Taxonomy" id="741276"/>
    <lineage>
        <taxon>Eukaryota</taxon>
        <taxon>Fungi</taxon>
        <taxon>Dikarya</taxon>
        <taxon>Basidiomycota</taxon>
        <taxon>Pucciniomycotina</taxon>
        <taxon>Microbotryomycetes</taxon>
        <taxon>Sporidiobolales</taxon>
        <taxon>Sporidiobolaceae</taxon>
        <taxon>Rhodotorula</taxon>
    </lineage>
</organism>
<evidence type="ECO:0000259" key="5">
    <source>
        <dbReference type="Pfam" id="PF07989"/>
    </source>
</evidence>
<keyword evidence="3" id="KW-0175">Coiled coil</keyword>
<feature type="compositionally biased region" description="Polar residues" evidence="4">
    <location>
        <begin position="96"/>
        <end position="107"/>
    </location>
</feature>
<dbReference type="Pfam" id="PF07989">
    <property type="entry name" value="Cnn_1N"/>
    <property type="match status" value="1"/>
</dbReference>
<evidence type="ECO:0000313" key="6">
    <source>
        <dbReference type="EMBL" id="POY72208.1"/>
    </source>
</evidence>
<evidence type="ECO:0000313" key="7">
    <source>
        <dbReference type="Proteomes" id="UP000237144"/>
    </source>
</evidence>
<evidence type="ECO:0000256" key="3">
    <source>
        <dbReference type="SAM" id="Coils"/>
    </source>
</evidence>
<dbReference type="GO" id="GO:0003682">
    <property type="term" value="F:chromatin binding"/>
    <property type="evidence" value="ECO:0007669"/>
    <property type="project" value="TreeGrafter"/>
</dbReference>
<feature type="compositionally biased region" description="Polar residues" evidence="4">
    <location>
        <begin position="14"/>
        <end position="23"/>
    </location>
</feature>
<evidence type="ECO:0000256" key="2">
    <source>
        <dbReference type="ARBA" id="ARBA00022490"/>
    </source>
</evidence>
<feature type="region of interest" description="Disordered" evidence="4">
    <location>
        <begin position="966"/>
        <end position="987"/>
    </location>
</feature>
<feature type="compositionally biased region" description="Polar residues" evidence="4">
    <location>
        <begin position="52"/>
        <end position="79"/>
    </location>
</feature>
<feature type="compositionally biased region" description="Low complexity" evidence="4">
    <location>
        <begin position="166"/>
        <end position="175"/>
    </location>
</feature>
<name>A0A2S5B602_9BASI</name>
<dbReference type="GO" id="GO:0005815">
    <property type="term" value="C:microtubule organizing center"/>
    <property type="evidence" value="ECO:0007669"/>
    <property type="project" value="InterPro"/>
</dbReference>
<dbReference type="GO" id="GO:0000785">
    <property type="term" value="C:chromatin"/>
    <property type="evidence" value="ECO:0007669"/>
    <property type="project" value="TreeGrafter"/>
</dbReference>
<feature type="region of interest" description="Disordered" evidence="4">
    <location>
        <begin position="1"/>
        <end position="183"/>
    </location>
</feature>
<sequence length="1104" mass="125124">MADATLASSTASLPQHQLPSFASSFHPEDYDRPPPGISQADWVRLARARGGPSTSGHPPADSSTASSVPAAQYDYSAQDSVDLDEPSSRPRGGYSPATTSSKQTRSTAAAHRDSSSAAGFDESDSADRTETTAHHVRLGRDLSTASDSRTTGDESSFAAMYGTTTGARAKSKGSASSGGGAMSLREQEKVIDELKKDNFSLKLKLHFYEQRLEKMAPSSVEQALRENIQLKVEFQTLRTELKRYKKLLLEGDKAIQALTAERDARATGRPVPPGTSASAREKDLERRLLEQEEQREQWERKARELHKQLRSAGDAEDLRRQLADTEDEADLLKRQLDDAHDELDEVKREVAEMRAELADQVDRSGVTEGSTVGLVRREVDKLEQDNASLRDALSQRDREKEALLRQVDELQQDLDVVADELERERLQGARNADGTDLEKELDSHRDRATSLALDLEDTKTALDAKEREIEELIAELDERDQIHAEELQRVAEEWRDEVEDAKEREREARQLLDEKEADVEGLADKVEDLARQLAQKDADLQAEQEETAALTHDLKKLGTQVFQLEEEADEKERELEDLRRELEVVDKELDNKASVHEQVVAGLKKKLAEHKTHISDLTLQHESSTTELAFLRSKVDELTKAQSRLEQQSQLGSSEKQRLVREADEIMRALRKEEDERETVEAQLDAVRSEVRRLQGIATDRERDVADLQQALTGLEAQGADASSDKIALELEVERTKRDLARAQEAESRNRTELEARVADAREKDERLASMQSENKELSVQLALVRQAHIALTDKHDETAKALRNTQQELTSARDRLRLVESQLSNDQRAVSRTENQYRDQLNERNTLLLTVYQAVDKVAGADKRKSADPPKPFANFPIFHDRLLERLKGINQLHMSFERRTKELEARFVDQLQTLKRQQESRTAQVDRFEASLKLALESQKQWRSRVQQKSLELEQAKSEVASLQSQLSSVRRSPNPDAASPPRPAWTEATLQTRLRTAEAKVTTLERRLAATQDQLRDAESRLEQQRTKYGTAEGKWEARVRELEQRVRAADEKVKRERQGAKERVAELEQDARRLRDNIADAKRRDHQLDEVLQSRRQAPL</sequence>
<feature type="coiled-coil region" evidence="3">
    <location>
        <begin position="628"/>
        <end position="823"/>
    </location>
</feature>
<feature type="compositionally biased region" description="Low complexity" evidence="4">
    <location>
        <begin position="1"/>
        <end position="13"/>
    </location>
</feature>
<feature type="region of interest" description="Disordered" evidence="4">
    <location>
        <begin position="261"/>
        <end position="282"/>
    </location>
</feature>
<dbReference type="PANTHER" id="PTHR43941">
    <property type="entry name" value="STRUCTURAL MAINTENANCE OF CHROMOSOMES PROTEIN 2"/>
    <property type="match status" value="1"/>
</dbReference>
<protein>
    <recommendedName>
        <fullName evidence="5">Centrosomin N-terminal motif 1 domain-containing protein</fullName>
    </recommendedName>
</protein>
<dbReference type="SUPFAM" id="SSF57997">
    <property type="entry name" value="Tropomyosin"/>
    <property type="match status" value="1"/>
</dbReference>
<evidence type="ECO:0000256" key="1">
    <source>
        <dbReference type="ARBA" id="ARBA00004496"/>
    </source>
</evidence>
<dbReference type="OrthoDB" id="10255000at2759"/>
<accession>A0A2S5B602</accession>
<evidence type="ECO:0000256" key="4">
    <source>
        <dbReference type="SAM" id="MobiDB-lite"/>
    </source>
</evidence>
<dbReference type="GO" id="GO:0000796">
    <property type="term" value="C:condensin complex"/>
    <property type="evidence" value="ECO:0007669"/>
    <property type="project" value="TreeGrafter"/>
</dbReference>
<keyword evidence="7" id="KW-1185">Reference proteome</keyword>
<dbReference type="EMBL" id="PJQD01000055">
    <property type="protein sequence ID" value="POY72208.1"/>
    <property type="molecule type" value="Genomic_DNA"/>
</dbReference>
<dbReference type="GO" id="GO:0007076">
    <property type="term" value="P:mitotic chromosome condensation"/>
    <property type="evidence" value="ECO:0007669"/>
    <property type="project" value="TreeGrafter"/>
</dbReference>
<dbReference type="GO" id="GO:0005737">
    <property type="term" value="C:cytoplasm"/>
    <property type="evidence" value="ECO:0007669"/>
    <property type="project" value="UniProtKB-SubCell"/>
</dbReference>
<dbReference type="Proteomes" id="UP000237144">
    <property type="component" value="Unassembled WGS sequence"/>
</dbReference>
<keyword evidence="2" id="KW-0963">Cytoplasm</keyword>
<dbReference type="AlphaFoldDB" id="A0A2S5B602"/>
<reference evidence="6 7" key="1">
    <citation type="journal article" date="2018" name="Front. Microbiol.">
        <title>Prospects for Fungal Bioremediation of Acidic Radioactive Waste Sites: Characterization and Genome Sequence of Rhodotorula taiwanensis MD1149.</title>
        <authorList>
            <person name="Tkavc R."/>
            <person name="Matrosova V.Y."/>
            <person name="Grichenko O.E."/>
            <person name="Gostincar C."/>
            <person name="Volpe R.P."/>
            <person name="Klimenkova P."/>
            <person name="Gaidamakova E.K."/>
            <person name="Zhou C.E."/>
            <person name="Stewart B.J."/>
            <person name="Lyman M.G."/>
            <person name="Malfatti S.A."/>
            <person name="Rubinfeld B."/>
            <person name="Courtot M."/>
            <person name="Singh J."/>
            <person name="Dalgard C.L."/>
            <person name="Hamilton T."/>
            <person name="Frey K.G."/>
            <person name="Gunde-Cimerman N."/>
            <person name="Dugan L."/>
            <person name="Daly M.J."/>
        </authorList>
    </citation>
    <scope>NUCLEOTIDE SEQUENCE [LARGE SCALE GENOMIC DNA]</scope>
    <source>
        <strain evidence="6 7">MD1149</strain>
    </source>
</reference>
<feature type="compositionally biased region" description="Basic and acidic residues" evidence="4">
    <location>
        <begin position="1078"/>
        <end position="1097"/>
    </location>
</feature>
<feature type="domain" description="Centrosomin N-terminal motif 1" evidence="5">
    <location>
        <begin position="183"/>
        <end position="255"/>
    </location>
</feature>
<proteinExistence type="predicted"/>
<comment type="caution">
    <text evidence="6">The sequence shown here is derived from an EMBL/GenBank/DDBJ whole genome shotgun (WGS) entry which is preliminary data.</text>
</comment>
<feature type="coiled-coil region" evidence="3">
    <location>
        <begin position="455"/>
        <end position="595"/>
    </location>
</feature>
<feature type="compositionally biased region" description="Low complexity" evidence="4">
    <location>
        <begin position="966"/>
        <end position="975"/>
    </location>
</feature>
<dbReference type="Gene3D" id="1.10.287.1490">
    <property type="match status" value="1"/>
</dbReference>
<gene>
    <name evidence="6" type="ORF">BMF94_4714</name>
</gene>
<dbReference type="STRING" id="741276.A0A2S5B602"/>
<feature type="region of interest" description="Disordered" evidence="4">
    <location>
        <begin position="1078"/>
        <end position="1104"/>
    </location>
</feature>
<feature type="coiled-coil region" evidence="3">
    <location>
        <begin position="184"/>
        <end position="247"/>
    </location>
</feature>
<dbReference type="GO" id="GO:0000793">
    <property type="term" value="C:condensed chromosome"/>
    <property type="evidence" value="ECO:0007669"/>
    <property type="project" value="TreeGrafter"/>
</dbReference>
<dbReference type="PANTHER" id="PTHR43941:SF1">
    <property type="entry name" value="STRUCTURAL MAINTENANCE OF CHROMOSOMES PROTEIN 2"/>
    <property type="match status" value="1"/>
</dbReference>
<dbReference type="InterPro" id="IPR012943">
    <property type="entry name" value="Cnn_1N"/>
</dbReference>